<feature type="transmembrane region" description="Helical" evidence="1">
    <location>
        <begin position="251"/>
        <end position="270"/>
    </location>
</feature>
<keyword evidence="1" id="KW-1133">Transmembrane helix</keyword>
<reference evidence="2 3" key="1">
    <citation type="journal article" date="2018" name="Genome Biol. Evol.">
        <title>Multiple Roots of Fruiting Body Formation in Amoebozoa.</title>
        <authorList>
            <person name="Hillmann F."/>
            <person name="Forbes G."/>
            <person name="Novohradska S."/>
            <person name="Ferling I."/>
            <person name="Riege K."/>
            <person name="Groth M."/>
            <person name="Westermann M."/>
            <person name="Marz M."/>
            <person name="Spaller T."/>
            <person name="Winckler T."/>
            <person name="Schaap P."/>
            <person name="Glockner G."/>
        </authorList>
    </citation>
    <scope>NUCLEOTIDE SEQUENCE [LARGE SCALE GENOMIC DNA]</scope>
    <source>
        <strain evidence="2 3">Jena</strain>
    </source>
</reference>
<proteinExistence type="predicted"/>
<keyword evidence="1" id="KW-0812">Transmembrane</keyword>
<organism evidence="2 3">
    <name type="scientific">Planoprotostelium fungivorum</name>
    <dbReference type="NCBI Taxonomy" id="1890364"/>
    <lineage>
        <taxon>Eukaryota</taxon>
        <taxon>Amoebozoa</taxon>
        <taxon>Evosea</taxon>
        <taxon>Variosea</taxon>
        <taxon>Cavosteliida</taxon>
        <taxon>Cavosteliaceae</taxon>
        <taxon>Planoprotostelium</taxon>
    </lineage>
</organism>
<keyword evidence="1" id="KW-0472">Membrane</keyword>
<evidence type="ECO:0008006" key="4">
    <source>
        <dbReference type="Google" id="ProtNLM"/>
    </source>
</evidence>
<dbReference type="InParanoid" id="A0A2P6MSF8"/>
<accession>A0A2P6MSF8</accession>
<name>A0A2P6MSF8_9EUKA</name>
<dbReference type="Proteomes" id="UP000241769">
    <property type="component" value="Unassembled WGS sequence"/>
</dbReference>
<feature type="transmembrane region" description="Helical" evidence="1">
    <location>
        <begin position="126"/>
        <end position="149"/>
    </location>
</feature>
<sequence length="317" mass="37075">MSFYKQVTAVVRRLLELDIKPQGDQGRLGCLVSYQLPTKKTVNELIHFCTHWRVKNMQEQCKKYRAQASVHESSEKSMVDVDSIRGQERWSGKLFFSIVVVFFLLVRSIFFFSIPKYTDYGMDVEFMILWEHFGSFLLLTTFIMLLIYWRQFYRQLRYDILRGSLFNYRAFVLAWTLVLSASFIILFVTVAALPGFRDHHQLIDSVLGLISSSITIIVAFGFLTLSILFYRLLGRIRPLTEEEWYHLRRTISVGLLCCILYTARAGFILYSSCVHWTGNGRHLKGYWIVLLIFLMEVVPIVTTMVLLRTIPSWRVLG</sequence>
<feature type="transmembrane region" description="Helical" evidence="1">
    <location>
        <begin position="94"/>
        <end position="114"/>
    </location>
</feature>
<dbReference type="AlphaFoldDB" id="A0A2P6MSF8"/>
<feature type="transmembrane region" description="Helical" evidence="1">
    <location>
        <begin position="285"/>
        <end position="307"/>
    </location>
</feature>
<feature type="transmembrane region" description="Helical" evidence="1">
    <location>
        <begin position="170"/>
        <end position="193"/>
    </location>
</feature>
<dbReference type="EMBL" id="MDYQ01000448">
    <property type="protein sequence ID" value="PRP74641.1"/>
    <property type="molecule type" value="Genomic_DNA"/>
</dbReference>
<evidence type="ECO:0000313" key="3">
    <source>
        <dbReference type="Proteomes" id="UP000241769"/>
    </source>
</evidence>
<protein>
    <recommendedName>
        <fullName evidence="4">THH1/TOM1/TOM3 domain-containing protein</fullName>
    </recommendedName>
</protein>
<keyword evidence="3" id="KW-1185">Reference proteome</keyword>
<evidence type="ECO:0000313" key="2">
    <source>
        <dbReference type="EMBL" id="PRP74641.1"/>
    </source>
</evidence>
<gene>
    <name evidence="2" type="ORF">PROFUN_03563</name>
</gene>
<comment type="caution">
    <text evidence="2">The sequence shown here is derived from an EMBL/GenBank/DDBJ whole genome shotgun (WGS) entry which is preliminary data.</text>
</comment>
<feature type="transmembrane region" description="Helical" evidence="1">
    <location>
        <begin position="205"/>
        <end position="230"/>
    </location>
</feature>
<evidence type="ECO:0000256" key="1">
    <source>
        <dbReference type="SAM" id="Phobius"/>
    </source>
</evidence>